<feature type="transmembrane region" description="Helical" evidence="2">
    <location>
        <begin position="58"/>
        <end position="77"/>
    </location>
</feature>
<gene>
    <name evidence="3" type="ORF">GCM10017559_52550</name>
</gene>
<feature type="transmembrane region" description="Helical" evidence="2">
    <location>
        <begin position="166"/>
        <end position="184"/>
    </location>
</feature>
<evidence type="ECO:0008006" key="5">
    <source>
        <dbReference type="Google" id="ProtNLM"/>
    </source>
</evidence>
<protein>
    <recommendedName>
        <fullName evidence="5">DUF3159 domain-containing protein</fullName>
    </recommendedName>
</protein>
<sequence>MAMKDSANESGESGTGHEDGTGREGREGREGIVSVVLWDVAPVIATYYGCRALGVSEYAAMLAATGAGVLRVAYVALRRRRFDGFAAFMGLVFGVGFALSLMTGDERFVLALKSVTTAVAGLVFLATCAAGRPAAFSVAKRFGAENAETARRWDVLYAAEPAFRRVYLVMTLVWGVALLVESAARIPLVYLLPTDVMAGLSSVILVATIALLGLWSSWYGKRGEQAAGAARSLAV</sequence>
<name>A0ABP6KQB9_9ACTN</name>
<keyword evidence="2" id="KW-0812">Transmembrane</keyword>
<dbReference type="NCBIfam" id="NF041646">
    <property type="entry name" value="VC0807_fam"/>
    <property type="match status" value="1"/>
</dbReference>
<feature type="transmembrane region" description="Helical" evidence="2">
    <location>
        <begin position="84"/>
        <end position="102"/>
    </location>
</feature>
<comment type="caution">
    <text evidence="3">The sequence shown here is derived from an EMBL/GenBank/DDBJ whole genome shotgun (WGS) entry which is preliminary data.</text>
</comment>
<keyword evidence="4" id="KW-1185">Reference proteome</keyword>
<feature type="compositionally biased region" description="Basic and acidic residues" evidence="1">
    <location>
        <begin position="15"/>
        <end position="27"/>
    </location>
</feature>
<organism evidence="3 4">
    <name type="scientific">Streptosporangium longisporum</name>
    <dbReference type="NCBI Taxonomy" id="46187"/>
    <lineage>
        <taxon>Bacteria</taxon>
        <taxon>Bacillati</taxon>
        <taxon>Actinomycetota</taxon>
        <taxon>Actinomycetes</taxon>
        <taxon>Streptosporangiales</taxon>
        <taxon>Streptosporangiaceae</taxon>
        <taxon>Streptosporangium</taxon>
    </lineage>
</organism>
<keyword evidence="2" id="KW-1133">Transmembrane helix</keyword>
<keyword evidence="2" id="KW-0472">Membrane</keyword>
<evidence type="ECO:0000313" key="4">
    <source>
        <dbReference type="Proteomes" id="UP001499930"/>
    </source>
</evidence>
<feature type="transmembrane region" description="Helical" evidence="2">
    <location>
        <begin position="108"/>
        <end position="131"/>
    </location>
</feature>
<evidence type="ECO:0000313" key="3">
    <source>
        <dbReference type="EMBL" id="GAA3021328.1"/>
    </source>
</evidence>
<proteinExistence type="predicted"/>
<evidence type="ECO:0000256" key="2">
    <source>
        <dbReference type="SAM" id="Phobius"/>
    </source>
</evidence>
<reference evidence="4" key="1">
    <citation type="journal article" date="2019" name="Int. J. Syst. Evol. Microbiol.">
        <title>The Global Catalogue of Microorganisms (GCM) 10K type strain sequencing project: providing services to taxonomists for standard genome sequencing and annotation.</title>
        <authorList>
            <consortium name="The Broad Institute Genomics Platform"/>
            <consortium name="The Broad Institute Genome Sequencing Center for Infectious Disease"/>
            <person name="Wu L."/>
            <person name="Ma J."/>
        </authorList>
    </citation>
    <scope>NUCLEOTIDE SEQUENCE [LARGE SCALE GENOMIC DNA]</scope>
    <source>
        <strain evidence="4">JCM 3106</strain>
    </source>
</reference>
<feature type="region of interest" description="Disordered" evidence="1">
    <location>
        <begin position="1"/>
        <end position="27"/>
    </location>
</feature>
<evidence type="ECO:0000256" key="1">
    <source>
        <dbReference type="SAM" id="MobiDB-lite"/>
    </source>
</evidence>
<dbReference type="EMBL" id="BAAAWD010000014">
    <property type="protein sequence ID" value="GAA3021328.1"/>
    <property type="molecule type" value="Genomic_DNA"/>
</dbReference>
<accession>A0ABP6KQB9</accession>
<feature type="transmembrane region" description="Helical" evidence="2">
    <location>
        <begin position="196"/>
        <end position="215"/>
    </location>
</feature>
<dbReference type="Proteomes" id="UP001499930">
    <property type="component" value="Unassembled WGS sequence"/>
</dbReference>